<dbReference type="PROSITE" id="PS00067">
    <property type="entry name" value="3HCDH"/>
    <property type="match status" value="1"/>
</dbReference>
<comment type="catalytic activity">
    <reaction evidence="2">
        <text>a (3E)-enoyl-CoA = a 4-saturated (2E)-enoyl-CoA</text>
        <dbReference type="Rhea" id="RHEA:45228"/>
        <dbReference type="ChEBI" id="CHEBI:58521"/>
        <dbReference type="ChEBI" id="CHEBI:85097"/>
        <dbReference type="EC" id="5.3.3.8"/>
    </reaction>
</comment>
<dbReference type="PANTHER" id="PTHR23309:SF9">
    <property type="entry name" value="PEROXISOMAL FATTY ACID BETA-OXIDATION MULTIFUNCTIONAL PROTEIN MFP2"/>
    <property type="match status" value="1"/>
</dbReference>
<dbReference type="PANTHER" id="PTHR23309">
    <property type="entry name" value="3-HYDROXYACYL-COA DEHYROGENASE"/>
    <property type="match status" value="1"/>
</dbReference>
<evidence type="ECO:0000256" key="9">
    <source>
        <dbReference type="ARBA" id="ARBA00023027"/>
    </source>
</evidence>
<proteinExistence type="inferred from homology"/>
<keyword evidence="11" id="KW-0576">Peroxisome</keyword>
<sequence>MAPRTTGQCVGGSSACSTEARWTGAAAALAVLDVGNREKEEGRRKRETEMGTAFERRWKKGWACLKDHYEEALRRNDVKAIVVTAEQLKIDYVSIDVMTNTLEAAGKPSVAAINGPALGGGLEISMVCQARISIPTAQLGLPELQLGVIPAFGGTQRLPRLVGLTKALEMMLMSKPIKAEEAHQLGLIDAIVSPNDLLNTACRWALDISESRRPWVHTLSRTDKLESPDEAREILKFARAQVQKQAANLRHPLVCIDVIEEGIVSGPQAGLRKVPGITDLGLMPRKVSKVAIVGGGLMGSGIATALMLCNYPVVLKEVNDKFLDAGIDMIKANLRSRVRKGKMTKEIYEKTLSLLTGVVDYERFKDVDLVIEESNTSNFYLAIYFIEQYWNAVVENVKVKQQVFADLERYCPSHCVLATNTSTIDLDLIGEKTNSQDRIAGAHFFSPAHVMPLLEIVRSKRTSPQVVVDLLDVGKKIKKTPVVVGNCTGFAVNRMFSPYTSIALLLVDRGMDVYKIDQVCTEFGMPMGPFRLLDLVGFGVALASGMQYLENSPGSVDKSMLIPLMFEDKRTGEASQKGFYKYEGNRKAIPDPDIFKYVEESRSMAGTVPDLELLKLDDKEIVEMVFFPVINEACQVLGERIANKASDLDIASIFGMGFPPYRGGIMYWADSIGAKRIHARLSEWEMKHGQLFRPCSYLSERAAEGVPLSSTAKNNSKARM</sequence>
<evidence type="ECO:0000256" key="6">
    <source>
        <dbReference type="ARBA" id="ARBA00008750"/>
    </source>
</evidence>
<evidence type="ECO:0000256" key="15">
    <source>
        <dbReference type="ARBA" id="ARBA00023701"/>
    </source>
</evidence>
<dbReference type="InterPro" id="IPR006176">
    <property type="entry name" value="3-OHacyl-CoA_DH_NAD-bd"/>
</dbReference>
<dbReference type="SUPFAM" id="SSF52096">
    <property type="entry name" value="ClpP/crotonase"/>
    <property type="match status" value="1"/>
</dbReference>
<dbReference type="Proteomes" id="UP000008021">
    <property type="component" value="Chromosome 5"/>
</dbReference>
<dbReference type="InterPro" id="IPR008927">
    <property type="entry name" value="6-PGluconate_DH-like_C_sf"/>
</dbReference>
<evidence type="ECO:0000256" key="7">
    <source>
        <dbReference type="ARBA" id="ARBA00022832"/>
    </source>
</evidence>
<keyword evidence="10" id="KW-0443">Lipid metabolism</keyword>
<feature type="domain" description="3-hydroxyacyl-CoA dehydrogenase NAD binding" evidence="20">
    <location>
        <begin position="289"/>
        <end position="372"/>
    </location>
</feature>
<name>A0A0E0DM87_9ORYZ</name>
<evidence type="ECO:0000256" key="11">
    <source>
        <dbReference type="ARBA" id="ARBA00023140"/>
    </source>
</evidence>
<comment type="catalytic activity">
    <reaction evidence="17">
        <text>a 4-saturated-(3S)-3-hydroxyacyl-CoA = a (3E)-enoyl-CoA + H2O</text>
        <dbReference type="Rhea" id="RHEA:20724"/>
        <dbReference type="ChEBI" id="CHEBI:15377"/>
        <dbReference type="ChEBI" id="CHEBI:58521"/>
        <dbReference type="ChEBI" id="CHEBI:137480"/>
        <dbReference type="EC" id="4.2.1.17"/>
    </reaction>
</comment>
<dbReference type="GO" id="GO:0070403">
    <property type="term" value="F:NAD+ binding"/>
    <property type="evidence" value="ECO:0007669"/>
    <property type="project" value="InterPro"/>
</dbReference>
<dbReference type="Pfam" id="PF00725">
    <property type="entry name" value="3HCDH"/>
    <property type="match status" value="1"/>
</dbReference>
<feature type="domain" description="3-hydroxyacyl-CoA dehydrogenase C-terminal" evidence="19">
    <location>
        <begin position="489"/>
        <end position="582"/>
    </location>
</feature>
<comment type="similarity">
    <text evidence="6">In the N-terminal section; belongs to the enoyl-CoA hydratase/isomerase family.</text>
</comment>
<keyword evidence="12" id="KW-0413">Isomerase</keyword>
<keyword evidence="9" id="KW-0520">NAD</keyword>
<dbReference type="InterPro" id="IPR029045">
    <property type="entry name" value="ClpP/crotonase-like_dom_sf"/>
</dbReference>
<evidence type="ECO:0000256" key="17">
    <source>
        <dbReference type="ARBA" id="ARBA00023717"/>
    </source>
</evidence>
<comment type="similarity">
    <text evidence="18">Belongs to the enoyl-CoA hydratase/isomerase family.</text>
</comment>
<evidence type="ECO:0000256" key="10">
    <source>
        <dbReference type="ARBA" id="ARBA00023098"/>
    </source>
</evidence>
<keyword evidence="14" id="KW-0511">Multifunctional enzyme</keyword>
<keyword evidence="22" id="KW-1185">Reference proteome</keyword>
<evidence type="ECO:0000256" key="16">
    <source>
        <dbReference type="ARBA" id="ARBA00023709"/>
    </source>
</evidence>
<dbReference type="FunFam" id="1.10.1040.50:FF:000004">
    <property type="entry name" value="Peroxisomal fatty acid beta-oxidation multifunctional protein"/>
    <property type="match status" value="1"/>
</dbReference>
<reference evidence="21" key="2">
    <citation type="submission" date="2018-05" db="EMBL/GenBank/DDBJ databases">
        <title>OmerRS3 (Oryza meridionalis Reference Sequence Version 3).</title>
        <authorList>
            <person name="Zhang J."/>
            <person name="Kudrna D."/>
            <person name="Lee S."/>
            <person name="Talag J."/>
            <person name="Welchert J."/>
            <person name="Wing R.A."/>
        </authorList>
    </citation>
    <scope>NUCLEOTIDE SEQUENCE [LARGE SCALE GENOMIC DNA]</scope>
    <source>
        <strain evidence="21">cv. OR44</strain>
    </source>
</reference>
<comment type="subcellular location">
    <subcellularLocation>
        <location evidence="3">Peroxisome</location>
    </subcellularLocation>
</comment>
<dbReference type="InterPro" id="IPR036291">
    <property type="entry name" value="NAD(P)-bd_dom_sf"/>
</dbReference>
<evidence type="ECO:0000256" key="13">
    <source>
        <dbReference type="ARBA" id="ARBA00023239"/>
    </source>
</evidence>
<dbReference type="InterPro" id="IPR006180">
    <property type="entry name" value="3-OHacyl-CoA_DH_CS"/>
</dbReference>
<reference evidence="21" key="1">
    <citation type="submission" date="2015-04" db="UniProtKB">
        <authorList>
            <consortium name="EnsemblPlants"/>
        </authorList>
    </citation>
    <scope>IDENTIFICATION</scope>
</reference>
<organism evidence="21">
    <name type="scientific">Oryza meridionalis</name>
    <dbReference type="NCBI Taxonomy" id="40149"/>
    <lineage>
        <taxon>Eukaryota</taxon>
        <taxon>Viridiplantae</taxon>
        <taxon>Streptophyta</taxon>
        <taxon>Embryophyta</taxon>
        <taxon>Tracheophyta</taxon>
        <taxon>Spermatophyta</taxon>
        <taxon>Magnoliopsida</taxon>
        <taxon>Liliopsida</taxon>
        <taxon>Poales</taxon>
        <taxon>Poaceae</taxon>
        <taxon>BOP clade</taxon>
        <taxon>Oryzoideae</taxon>
        <taxon>Oryzeae</taxon>
        <taxon>Oryzinae</taxon>
        <taxon>Oryza</taxon>
    </lineage>
</organism>
<evidence type="ECO:0000259" key="19">
    <source>
        <dbReference type="Pfam" id="PF00725"/>
    </source>
</evidence>
<protein>
    <submittedName>
        <fullName evidence="21">Uncharacterized protein</fullName>
    </submittedName>
</protein>
<comment type="similarity">
    <text evidence="5">In the central section; belongs to the 3-hydroxyacyl-CoA dehydrogenase family.</text>
</comment>
<dbReference type="Gene3D" id="1.10.1040.50">
    <property type="match status" value="1"/>
</dbReference>
<dbReference type="STRING" id="40149.A0A0E0DM87"/>
<dbReference type="UniPathway" id="UPA00659"/>
<evidence type="ECO:0000256" key="14">
    <source>
        <dbReference type="ARBA" id="ARBA00023268"/>
    </source>
</evidence>
<dbReference type="GO" id="GO:0006635">
    <property type="term" value="P:fatty acid beta-oxidation"/>
    <property type="evidence" value="ECO:0007669"/>
    <property type="project" value="UniProtKB-UniPathway"/>
</dbReference>
<comment type="catalytic activity">
    <reaction evidence="15">
        <text>(3S)-3-hydroxybutanoyl-CoA = (3R)-3-hydroxybutanoyl-CoA</text>
        <dbReference type="Rhea" id="RHEA:21760"/>
        <dbReference type="ChEBI" id="CHEBI:57315"/>
        <dbReference type="ChEBI" id="CHEBI:57316"/>
        <dbReference type="EC" id="5.1.2.3"/>
    </reaction>
</comment>
<evidence type="ECO:0000256" key="8">
    <source>
        <dbReference type="ARBA" id="ARBA00023002"/>
    </source>
</evidence>
<dbReference type="InterPro" id="IPR006108">
    <property type="entry name" value="3HC_DH_C"/>
</dbReference>
<dbReference type="Gene3D" id="3.40.50.720">
    <property type="entry name" value="NAD(P)-binding Rossmann-like Domain"/>
    <property type="match status" value="2"/>
</dbReference>
<comment type="catalytic activity">
    <reaction evidence="1">
        <text>a (3Z)-enoyl-CoA = a 4-saturated (2E)-enoyl-CoA</text>
        <dbReference type="Rhea" id="RHEA:45900"/>
        <dbReference type="ChEBI" id="CHEBI:85097"/>
        <dbReference type="ChEBI" id="CHEBI:85489"/>
        <dbReference type="EC" id="5.3.3.8"/>
    </reaction>
</comment>
<dbReference type="GO" id="GO:0005777">
    <property type="term" value="C:peroxisome"/>
    <property type="evidence" value="ECO:0007669"/>
    <property type="project" value="UniProtKB-SubCell"/>
</dbReference>
<dbReference type="GO" id="GO:0004300">
    <property type="term" value="F:enoyl-CoA hydratase activity"/>
    <property type="evidence" value="ECO:0007669"/>
    <property type="project" value="UniProtKB-EC"/>
</dbReference>
<dbReference type="FunFam" id="3.40.50.720:FF:000009">
    <property type="entry name" value="Fatty oxidation complex, alpha subunit"/>
    <property type="match status" value="1"/>
</dbReference>
<evidence type="ECO:0000313" key="21">
    <source>
        <dbReference type="EnsemblPlants" id="OMERI05G03780.1"/>
    </source>
</evidence>
<accession>A0A0E0DM87</accession>
<dbReference type="InterPro" id="IPR001753">
    <property type="entry name" value="Enoyl-CoA_hydra/iso"/>
</dbReference>
<dbReference type="CDD" id="cd06558">
    <property type="entry name" value="crotonase-like"/>
    <property type="match status" value="1"/>
</dbReference>
<evidence type="ECO:0000256" key="18">
    <source>
        <dbReference type="RuleBase" id="RU003707"/>
    </source>
</evidence>
<dbReference type="Pfam" id="PF02737">
    <property type="entry name" value="3HCDH_N"/>
    <property type="match status" value="2"/>
</dbReference>
<dbReference type="GO" id="GO:0003857">
    <property type="term" value="F:(3S)-3-hydroxyacyl-CoA dehydrogenase (NAD+) activity"/>
    <property type="evidence" value="ECO:0007669"/>
    <property type="project" value="TreeGrafter"/>
</dbReference>
<keyword evidence="7" id="KW-0276">Fatty acid metabolism</keyword>
<dbReference type="SUPFAM" id="SSF51735">
    <property type="entry name" value="NAD(P)-binding Rossmann-fold domains"/>
    <property type="match status" value="1"/>
</dbReference>
<evidence type="ECO:0000256" key="2">
    <source>
        <dbReference type="ARBA" id="ARBA00000765"/>
    </source>
</evidence>
<dbReference type="GO" id="GO:0004165">
    <property type="term" value="F:delta(3)-delta(2)-enoyl-CoA isomerase activity"/>
    <property type="evidence" value="ECO:0007669"/>
    <property type="project" value="UniProtKB-EC"/>
</dbReference>
<evidence type="ECO:0000256" key="4">
    <source>
        <dbReference type="ARBA" id="ARBA00005005"/>
    </source>
</evidence>
<dbReference type="InterPro" id="IPR018376">
    <property type="entry name" value="Enoyl-CoA_hyd/isom_CS"/>
</dbReference>
<dbReference type="PROSITE" id="PS00166">
    <property type="entry name" value="ENOYL_COA_HYDRATASE"/>
    <property type="match status" value="1"/>
</dbReference>
<dbReference type="SUPFAM" id="SSF48179">
    <property type="entry name" value="6-phosphogluconate dehydrogenase C-terminal domain-like"/>
    <property type="match status" value="2"/>
</dbReference>
<feature type="domain" description="3-hydroxyacyl-CoA dehydrogenase NAD binding" evidence="20">
    <location>
        <begin position="391"/>
        <end position="486"/>
    </location>
</feature>
<comment type="pathway">
    <text evidence="4">Lipid metabolism; fatty acid beta-oxidation.</text>
</comment>
<dbReference type="Gramene" id="OMERI05G03780.1">
    <property type="protein sequence ID" value="OMERI05G03780.1"/>
    <property type="gene ID" value="OMERI05G03780"/>
</dbReference>
<evidence type="ECO:0000259" key="20">
    <source>
        <dbReference type="Pfam" id="PF02737"/>
    </source>
</evidence>
<comment type="catalytic activity">
    <reaction evidence="16">
        <text>a (3S)-3-hydroxyacyl-CoA = a (2E)-enoyl-CoA + H2O</text>
        <dbReference type="Rhea" id="RHEA:16105"/>
        <dbReference type="ChEBI" id="CHEBI:15377"/>
        <dbReference type="ChEBI" id="CHEBI:57318"/>
        <dbReference type="ChEBI" id="CHEBI:58856"/>
        <dbReference type="EC" id="4.2.1.17"/>
    </reaction>
</comment>
<keyword evidence="13" id="KW-0456">Lyase</keyword>
<dbReference type="GO" id="GO:0008692">
    <property type="term" value="F:3-hydroxybutyryl-CoA epimerase activity"/>
    <property type="evidence" value="ECO:0007669"/>
    <property type="project" value="UniProtKB-EC"/>
</dbReference>
<dbReference type="Gene3D" id="3.90.226.10">
    <property type="entry name" value="2-enoyl-CoA Hydratase, Chain A, domain 1"/>
    <property type="match status" value="1"/>
</dbReference>
<dbReference type="EnsemblPlants" id="OMERI05G03780.1">
    <property type="protein sequence ID" value="OMERI05G03780.1"/>
    <property type="gene ID" value="OMERI05G03780"/>
</dbReference>
<evidence type="ECO:0000256" key="5">
    <source>
        <dbReference type="ARBA" id="ARBA00007005"/>
    </source>
</evidence>
<evidence type="ECO:0000256" key="12">
    <source>
        <dbReference type="ARBA" id="ARBA00023235"/>
    </source>
</evidence>
<keyword evidence="8" id="KW-0560">Oxidoreductase</keyword>
<evidence type="ECO:0000256" key="3">
    <source>
        <dbReference type="ARBA" id="ARBA00004275"/>
    </source>
</evidence>
<dbReference type="AlphaFoldDB" id="A0A0E0DM87"/>
<evidence type="ECO:0000256" key="1">
    <source>
        <dbReference type="ARBA" id="ARBA00000452"/>
    </source>
</evidence>
<dbReference type="PROSITE" id="PS51257">
    <property type="entry name" value="PROKAR_LIPOPROTEIN"/>
    <property type="match status" value="1"/>
</dbReference>
<evidence type="ECO:0000313" key="22">
    <source>
        <dbReference type="Proteomes" id="UP000008021"/>
    </source>
</evidence>
<dbReference type="Pfam" id="PF00378">
    <property type="entry name" value="ECH_1"/>
    <property type="match status" value="1"/>
</dbReference>